<gene>
    <name evidence="3" type="ORF">CLV49_2998</name>
    <name evidence="4" type="ORF">ELQ93_04260</name>
</gene>
<accession>A0A2P8GZG9</accession>
<dbReference type="InterPro" id="IPR048576">
    <property type="entry name" value="Rv2175c_wHTH"/>
</dbReference>
<name>A0A2P8GZG9_9MICO</name>
<protein>
    <submittedName>
        <fullName evidence="4">DNA-binding protein</fullName>
    </submittedName>
</protein>
<dbReference type="EMBL" id="PYAU01000001">
    <property type="protein sequence ID" value="PSL39364.1"/>
    <property type="molecule type" value="Genomic_DNA"/>
</dbReference>
<dbReference type="Proteomes" id="UP000268291">
    <property type="component" value="Unassembled WGS sequence"/>
</dbReference>
<evidence type="ECO:0000313" key="3">
    <source>
        <dbReference type="EMBL" id="PSL39364.1"/>
    </source>
</evidence>
<keyword evidence="4" id="KW-0238">DNA-binding</keyword>
<evidence type="ECO:0000259" key="2">
    <source>
        <dbReference type="Pfam" id="PF21531"/>
    </source>
</evidence>
<dbReference type="RefSeq" id="WP_106564241.1">
    <property type="nucleotide sequence ID" value="NZ_PYAU01000001.1"/>
</dbReference>
<dbReference type="Pfam" id="PF18367">
    <property type="entry name" value="Rv2175c_C"/>
    <property type="match status" value="1"/>
</dbReference>
<dbReference type="Pfam" id="PF21531">
    <property type="entry name" value="Rv2175c_wHTH"/>
    <property type="match status" value="1"/>
</dbReference>
<evidence type="ECO:0000259" key="1">
    <source>
        <dbReference type="Pfam" id="PF18367"/>
    </source>
</evidence>
<reference evidence="4 6" key="2">
    <citation type="submission" date="2018-12" db="EMBL/GenBank/DDBJ databases">
        <authorList>
            <person name="hu s."/>
            <person name="Xu Y."/>
            <person name="Xu B."/>
            <person name="Li F."/>
        </authorList>
    </citation>
    <scope>NUCLEOTIDE SEQUENCE [LARGE SCALE GENOMIC DNA]</scope>
    <source>
        <strain evidence="4 6">KSW2-17</strain>
    </source>
</reference>
<reference evidence="3 5" key="1">
    <citation type="submission" date="2018-03" db="EMBL/GenBank/DDBJ databases">
        <title>Genomic Encyclopedia of Archaeal and Bacterial Type Strains, Phase II (KMG-II): from individual species to whole genera.</title>
        <authorList>
            <person name="Goeker M."/>
        </authorList>
    </citation>
    <scope>NUCLEOTIDE SEQUENCE [LARGE SCALE GENOMIC DNA]</scope>
    <source>
        <strain evidence="3 5">DSM 21548</strain>
    </source>
</reference>
<dbReference type="AlphaFoldDB" id="A0A2P8GZG9"/>
<evidence type="ECO:0000313" key="5">
    <source>
        <dbReference type="Proteomes" id="UP000241203"/>
    </source>
</evidence>
<dbReference type="OrthoDB" id="3784042at2"/>
<dbReference type="InterPro" id="IPR041098">
    <property type="entry name" value="Rv2175c_C"/>
</dbReference>
<dbReference type="Proteomes" id="UP000241203">
    <property type="component" value="Unassembled WGS sequence"/>
</dbReference>
<organism evidence="3 5">
    <name type="scientific">Labedella gwakjiensis</name>
    <dbReference type="NCBI Taxonomy" id="390269"/>
    <lineage>
        <taxon>Bacteria</taxon>
        <taxon>Bacillati</taxon>
        <taxon>Actinomycetota</taxon>
        <taxon>Actinomycetes</taxon>
        <taxon>Micrococcales</taxon>
        <taxon>Microbacteriaceae</taxon>
        <taxon>Labedella</taxon>
    </lineage>
</organism>
<evidence type="ECO:0000313" key="6">
    <source>
        <dbReference type="Proteomes" id="UP000268291"/>
    </source>
</evidence>
<keyword evidence="6" id="KW-1185">Reference proteome</keyword>
<feature type="domain" description="DNA-binding protein Rv2175c wHTH" evidence="2">
    <location>
        <begin position="3"/>
        <end position="52"/>
    </location>
</feature>
<feature type="domain" description="Rv2175c C-terminal" evidence="1">
    <location>
        <begin position="61"/>
        <end position="113"/>
    </location>
</feature>
<proteinExistence type="predicted"/>
<comment type="caution">
    <text evidence="3">The sequence shown here is derived from an EMBL/GenBank/DDBJ whole genome shotgun (WGS) entry which is preliminary data.</text>
</comment>
<dbReference type="GO" id="GO:0003677">
    <property type="term" value="F:DNA binding"/>
    <property type="evidence" value="ECO:0007669"/>
    <property type="project" value="UniProtKB-KW"/>
</dbReference>
<sequence length="113" mass="12263">MNDVYSAREWLTVPDVADRLGTTPSRVRRLVEERTLLAVRIDGVLKVPAVFIDGDEPFGPLRGTVTLLSDNGFSDDEAMAWMLGVDDLLGAAPIDALLAGRKAEVRRVAQSLA</sequence>
<evidence type="ECO:0000313" key="4">
    <source>
        <dbReference type="EMBL" id="RUQ86224.1"/>
    </source>
</evidence>
<dbReference type="EMBL" id="RZGY01000001">
    <property type="protein sequence ID" value="RUQ86224.1"/>
    <property type="molecule type" value="Genomic_DNA"/>
</dbReference>